<dbReference type="InterPro" id="IPR006033">
    <property type="entry name" value="AsnA_fam"/>
</dbReference>
<feature type="domain" description="Asparaginase/glutaminase C-terminal" evidence="8">
    <location>
        <begin position="218"/>
        <end position="332"/>
    </location>
</feature>
<dbReference type="InterPro" id="IPR040919">
    <property type="entry name" value="Asparaginase_C"/>
</dbReference>
<dbReference type="EMBL" id="CP022530">
    <property type="protein sequence ID" value="ASP40157.1"/>
    <property type="molecule type" value="Genomic_DNA"/>
</dbReference>
<comment type="similarity">
    <text evidence="1">Belongs to the asparaginase 1 family.</text>
</comment>
<dbReference type="Pfam" id="PF00710">
    <property type="entry name" value="Asparaginase"/>
    <property type="match status" value="1"/>
</dbReference>
<dbReference type="InterPro" id="IPR027475">
    <property type="entry name" value="Asparaginase/glutaminase_AS2"/>
</dbReference>
<evidence type="ECO:0000256" key="4">
    <source>
        <dbReference type="PIRSR" id="PIRSR001220-1"/>
    </source>
</evidence>
<dbReference type="InterPro" id="IPR041725">
    <property type="entry name" value="L-asparaginase_I"/>
</dbReference>
<accession>A0A222FMA6</accession>
<dbReference type="SFLD" id="SFLDS00057">
    <property type="entry name" value="Glutaminase/Asparaginase"/>
    <property type="match status" value="1"/>
</dbReference>
<evidence type="ECO:0000256" key="5">
    <source>
        <dbReference type="PIRSR" id="PIRSR001220-2"/>
    </source>
</evidence>
<dbReference type="Gene3D" id="3.40.50.1170">
    <property type="entry name" value="L-asparaginase, N-terminal domain"/>
    <property type="match status" value="1"/>
</dbReference>
<dbReference type="KEGG" id="bsan:CHH28_16395"/>
<evidence type="ECO:0000259" key="7">
    <source>
        <dbReference type="Pfam" id="PF00710"/>
    </source>
</evidence>
<dbReference type="PRINTS" id="PR00139">
    <property type="entry name" value="ASNGLNASE"/>
</dbReference>
<evidence type="ECO:0000313" key="10">
    <source>
        <dbReference type="Proteomes" id="UP000202440"/>
    </source>
</evidence>
<dbReference type="InterPro" id="IPR027473">
    <property type="entry name" value="L-asparaginase_C"/>
</dbReference>
<dbReference type="AlphaFoldDB" id="A0A222FMA6"/>
<dbReference type="NCBIfam" id="TIGR00519">
    <property type="entry name" value="asnASE_I"/>
    <property type="match status" value="1"/>
</dbReference>
<dbReference type="GO" id="GO:0004067">
    <property type="term" value="F:asparaginase activity"/>
    <property type="evidence" value="ECO:0007669"/>
    <property type="project" value="UniProtKB-UniRule"/>
</dbReference>
<dbReference type="RefSeq" id="WP_094061328.1">
    <property type="nucleotide sequence ID" value="NZ_CP022530.1"/>
</dbReference>
<evidence type="ECO:0000256" key="6">
    <source>
        <dbReference type="PROSITE-ProRule" id="PRU10100"/>
    </source>
</evidence>
<feature type="active site" evidence="6">
    <location>
        <position position="89"/>
    </location>
</feature>
<dbReference type="EC" id="3.5.1.1" evidence="2"/>
<dbReference type="SMART" id="SM00870">
    <property type="entry name" value="Asparaginase"/>
    <property type="match status" value="1"/>
</dbReference>
<protein>
    <recommendedName>
        <fullName evidence="2">asparaginase</fullName>
        <ecNumber evidence="2">3.5.1.1</ecNumber>
    </recommendedName>
</protein>
<evidence type="ECO:0000256" key="3">
    <source>
        <dbReference type="ARBA" id="ARBA00022801"/>
    </source>
</evidence>
<dbReference type="Gene3D" id="3.40.50.40">
    <property type="match status" value="1"/>
</dbReference>
<dbReference type="PIRSF" id="PIRSF500176">
    <property type="entry name" value="L_ASNase"/>
    <property type="match status" value="1"/>
</dbReference>
<dbReference type="PANTHER" id="PTHR11707">
    <property type="entry name" value="L-ASPARAGINASE"/>
    <property type="match status" value="1"/>
</dbReference>
<evidence type="ECO:0000256" key="1">
    <source>
        <dbReference type="ARBA" id="ARBA00010518"/>
    </source>
</evidence>
<evidence type="ECO:0000313" key="9">
    <source>
        <dbReference type="EMBL" id="ASP40157.1"/>
    </source>
</evidence>
<dbReference type="FunFam" id="3.40.50.1170:FF:000001">
    <property type="entry name" value="L-asparaginase 2"/>
    <property type="match status" value="1"/>
</dbReference>
<evidence type="ECO:0000259" key="8">
    <source>
        <dbReference type="Pfam" id="PF17763"/>
    </source>
</evidence>
<dbReference type="SUPFAM" id="SSF53774">
    <property type="entry name" value="Glutaminase/Asparaginase"/>
    <property type="match status" value="1"/>
</dbReference>
<dbReference type="GO" id="GO:0009066">
    <property type="term" value="P:aspartate family amino acid metabolic process"/>
    <property type="evidence" value="ECO:0007669"/>
    <property type="project" value="UniProtKB-ARBA"/>
</dbReference>
<keyword evidence="10" id="KW-1185">Reference proteome</keyword>
<feature type="binding site" evidence="5">
    <location>
        <begin position="89"/>
        <end position="90"/>
    </location>
    <ligand>
        <name>substrate</name>
    </ligand>
</feature>
<gene>
    <name evidence="9" type="primary">ansA</name>
    <name evidence="9" type="ORF">CHH28_16395</name>
</gene>
<name>A0A222FMA6_9GAMM</name>
<dbReference type="OrthoDB" id="9788068at2"/>
<organism evidence="9 10">
    <name type="scientific">Bacterioplanes sanyensis</name>
    <dbReference type="NCBI Taxonomy" id="1249553"/>
    <lineage>
        <taxon>Bacteria</taxon>
        <taxon>Pseudomonadati</taxon>
        <taxon>Pseudomonadota</taxon>
        <taxon>Gammaproteobacteria</taxon>
        <taxon>Oceanospirillales</taxon>
        <taxon>Oceanospirillaceae</taxon>
        <taxon>Bacterioplanes</taxon>
    </lineage>
</organism>
<dbReference type="PROSITE" id="PS00917">
    <property type="entry name" value="ASN_GLN_ASE_2"/>
    <property type="match status" value="1"/>
</dbReference>
<feature type="binding site" evidence="5">
    <location>
        <position position="58"/>
    </location>
    <ligand>
        <name>substrate</name>
    </ligand>
</feature>
<feature type="active site" description="O-isoaspartyl threonine intermediate" evidence="4">
    <location>
        <position position="14"/>
    </location>
</feature>
<dbReference type="InterPro" id="IPR036152">
    <property type="entry name" value="Asp/glu_Ase-like_sf"/>
</dbReference>
<dbReference type="InterPro" id="IPR006034">
    <property type="entry name" value="Asparaginase/glutaminase-like"/>
</dbReference>
<proteinExistence type="inferred from homology"/>
<dbReference type="Pfam" id="PF17763">
    <property type="entry name" value="Asparaginase_C"/>
    <property type="match status" value="1"/>
</dbReference>
<dbReference type="PANTHER" id="PTHR11707:SF28">
    <property type="entry name" value="60 KDA LYSOPHOSPHOLIPASE"/>
    <property type="match status" value="1"/>
</dbReference>
<feature type="domain" description="L-asparaginase N-terminal" evidence="7">
    <location>
        <begin position="5"/>
        <end position="192"/>
    </location>
</feature>
<dbReference type="InterPro" id="IPR037152">
    <property type="entry name" value="L-asparaginase_N_sf"/>
</dbReference>
<keyword evidence="3 9" id="KW-0378">Hydrolase</keyword>
<dbReference type="CDD" id="cd08963">
    <property type="entry name" value="L-asparaginase_I"/>
    <property type="match status" value="1"/>
</dbReference>
<dbReference type="InterPro" id="IPR027474">
    <property type="entry name" value="L-asparaginase_N"/>
</dbReference>
<evidence type="ECO:0000256" key="2">
    <source>
        <dbReference type="ARBA" id="ARBA00012920"/>
    </source>
</evidence>
<dbReference type="PROSITE" id="PS51732">
    <property type="entry name" value="ASN_GLN_ASE_3"/>
    <property type="match status" value="1"/>
</dbReference>
<dbReference type="FunFam" id="3.40.50.40:FF:000001">
    <property type="entry name" value="L-asparaginase 1"/>
    <property type="match status" value="1"/>
</dbReference>
<dbReference type="PIRSF" id="PIRSF001220">
    <property type="entry name" value="L-ASNase_gatD"/>
    <property type="match status" value="1"/>
</dbReference>
<sequence length="342" mass="37334">MTEQHVLVIYCGGTIGMTPSADGFVPARNFADAVQQHLPADQTLPQYTLLELDELIDSANIRCDHWLQLAGILQQNWHDYDGFVILHGTDTMAYSASMLSFLLTQQDKPVVFTGAQIPLSQPGSDGLNNLINSLHVAAYSALPEVVVCFNHRILRGNGCTKVSSTQLDAFQSPNGRELGRVHSGGTELNRERNTTLNAQTRTGLPLQCQLPTLRPEAVAIVRFYPGIQGSVIEMMAANAQAVVLQTYGLGNFPDADSKVVQALQRLQQQDIVVVNTSQCLNGGVQQSTYASGAVLNPLGVVDGQDMTLEAAFTKLHYLLATESRTDNIREKMQQDLRGELTR</sequence>
<reference evidence="9 10" key="1">
    <citation type="submission" date="2017-07" db="EMBL/GenBank/DDBJ databases">
        <title>Annotated genome sequence of Bacterioplanes sanyensis isolated from Red Sea.</title>
        <authorList>
            <person name="Rehman Z.U."/>
        </authorList>
    </citation>
    <scope>NUCLEOTIDE SEQUENCE [LARGE SCALE GENOMIC DNA]</scope>
    <source>
        <strain evidence="9 10">NV9</strain>
    </source>
</reference>
<dbReference type="Proteomes" id="UP000202440">
    <property type="component" value="Chromosome"/>
</dbReference>